<dbReference type="Pfam" id="PF12840">
    <property type="entry name" value="HTH_20"/>
    <property type="match status" value="1"/>
</dbReference>
<dbReference type="EnsemblBacteria" id="CAI48663">
    <property type="protein sequence ID" value="CAI48663"/>
    <property type="gene ID" value="NP_1144A"/>
</dbReference>
<dbReference type="OrthoDB" id="11368at2157"/>
<dbReference type="Proteomes" id="UP000002698">
    <property type="component" value="Chromosome"/>
</dbReference>
<organism evidence="1 2">
    <name type="scientific">Natronomonas pharaonis (strain ATCC 35678 / DSM 2160 / CIP 103997 / JCM 8858 / NBRC 14720 / NCIMB 2260 / Gabara)</name>
    <name type="common">Halobacterium pharaonis</name>
    <dbReference type="NCBI Taxonomy" id="348780"/>
    <lineage>
        <taxon>Archaea</taxon>
        <taxon>Methanobacteriati</taxon>
        <taxon>Methanobacteriota</taxon>
        <taxon>Stenosarchaea group</taxon>
        <taxon>Halobacteria</taxon>
        <taxon>Halobacteriales</taxon>
        <taxon>Natronomonadaceae</taxon>
        <taxon>Natronomonas</taxon>
    </lineage>
</organism>
<dbReference type="SUPFAM" id="SSF46785">
    <property type="entry name" value="Winged helix' DNA-binding domain"/>
    <property type="match status" value="1"/>
</dbReference>
<dbReference type="EMBL" id="CR936257">
    <property type="protein sequence ID" value="CAI48663.1"/>
    <property type="molecule type" value="Genomic_DNA"/>
</dbReference>
<dbReference type="KEGG" id="nph:NP_1144A"/>
<dbReference type="AlphaFoldDB" id="A0A1U7EUK9"/>
<sequence length="114" mass="11986">MCVNELVPTELDADSDRDLETVTIDDGDVLEALSSETARRVLQALDSGPAPASAVAETAGVSIQVAAYHLDRLETAGLVRTVATSYSEKGQPMDIYGLTTDSFVVELSGGDSPR</sequence>
<dbReference type="GeneID" id="3701065"/>
<dbReference type="RefSeq" id="WP_011322299.1">
    <property type="nucleotide sequence ID" value="NC_007426.1"/>
</dbReference>
<dbReference type="eggNOG" id="arCOG01685">
    <property type="taxonomic scope" value="Archaea"/>
</dbReference>
<dbReference type="InterPro" id="IPR036388">
    <property type="entry name" value="WH-like_DNA-bd_sf"/>
</dbReference>
<dbReference type="InterPro" id="IPR011991">
    <property type="entry name" value="ArsR-like_HTH"/>
</dbReference>
<dbReference type="HOGENOM" id="CLU_145184_1_0_2"/>
<gene>
    <name evidence="1" type="ordered locus">NP_1144A</name>
</gene>
<evidence type="ECO:0000313" key="1">
    <source>
        <dbReference type="EMBL" id="CAI48663.1"/>
    </source>
</evidence>
<protein>
    <submittedName>
        <fullName evidence="1">ArsR family transcription regulator</fullName>
    </submittedName>
</protein>
<keyword evidence="2" id="KW-1185">Reference proteome</keyword>
<proteinExistence type="predicted"/>
<dbReference type="InterPro" id="IPR036390">
    <property type="entry name" value="WH_DNA-bd_sf"/>
</dbReference>
<accession>A0A1U7EUK9</accession>
<dbReference type="Gene3D" id="1.10.10.10">
    <property type="entry name" value="Winged helix-like DNA-binding domain superfamily/Winged helix DNA-binding domain"/>
    <property type="match status" value="1"/>
</dbReference>
<dbReference type="STRING" id="348780.NP_1144A"/>
<dbReference type="CDD" id="cd00090">
    <property type="entry name" value="HTH_ARSR"/>
    <property type="match status" value="1"/>
</dbReference>
<reference evidence="1 2" key="1">
    <citation type="journal article" date="2005" name="Genome Res.">
        <title>Living with two extremes: conclusions from the genome sequence of Natronomonas pharaonis.</title>
        <authorList>
            <person name="Falb M."/>
            <person name="Pfeiffer F."/>
            <person name="Palm P."/>
            <person name="Rodewald K."/>
            <person name="Hickmann V."/>
            <person name="Tittor J."/>
            <person name="Oesterhelt D."/>
        </authorList>
    </citation>
    <scope>NUCLEOTIDE SEQUENCE [LARGE SCALE GENOMIC DNA]</scope>
    <source>
        <strain evidence="2">ATCC 35678 / DSM 2160 / CIP 103997 / JCM 8858 / NBRC 14720 / NCIMB 2260 / Gabara</strain>
    </source>
</reference>
<evidence type="ECO:0000313" key="2">
    <source>
        <dbReference type="Proteomes" id="UP000002698"/>
    </source>
</evidence>
<name>A0A1U7EUK9_NATPD</name>